<gene>
    <name evidence="1" type="primary">spoIIP</name>
    <name evidence="1" type="ORF">SBF1_1390015</name>
</gene>
<dbReference type="NCBIfam" id="TIGR02867">
    <property type="entry name" value="spore_II_P"/>
    <property type="match status" value="1"/>
</dbReference>
<evidence type="ECO:0000313" key="2">
    <source>
        <dbReference type="Proteomes" id="UP000238916"/>
    </source>
</evidence>
<organism evidence="1 2">
    <name type="scientific">Candidatus Desulfosporosinus infrequens</name>
    <dbReference type="NCBI Taxonomy" id="2043169"/>
    <lineage>
        <taxon>Bacteria</taxon>
        <taxon>Bacillati</taxon>
        <taxon>Bacillota</taxon>
        <taxon>Clostridia</taxon>
        <taxon>Eubacteriales</taxon>
        <taxon>Desulfitobacteriaceae</taxon>
        <taxon>Desulfosporosinus</taxon>
    </lineage>
</organism>
<accession>A0A2U3K4S6</accession>
<proteinExistence type="predicted"/>
<name>A0A2U3K4S6_9FIRM</name>
<dbReference type="OrthoDB" id="1633470at2"/>
<dbReference type="EMBL" id="OMOF01000045">
    <property type="protein sequence ID" value="SPF34651.1"/>
    <property type="molecule type" value="Genomic_DNA"/>
</dbReference>
<dbReference type="Pfam" id="PF07454">
    <property type="entry name" value="SpoIIP"/>
    <property type="match status" value="1"/>
</dbReference>
<dbReference type="InterPro" id="IPR010897">
    <property type="entry name" value="Spore_II_P"/>
</dbReference>
<reference evidence="2" key="1">
    <citation type="submission" date="2018-02" db="EMBL/GenBank/DDBJ databases">
        <authorList>
            <person name="Hausmann B."/>
        </authorList>
    </citation>
    <scope>NUCLEOTIDE SEQUENCE [LARGE SCALE GENOMIC DNA]</scope>
    <source>
        <strain evidence="2">Peat soil MAG SbF1</strain>
    </source>
</reference>
<evidence type="ECO:0000313" key="1">
    <source>
        <dbReference type="EMBL" id="SPF34651.1"/>
    </source>
</evidence>
<dbReference type="AlphaFoldDB" id="A0A2U3K4S6"/>
<dbReference type="Proteomes" id="UP000238916">
    <property type="component" value="Unassembled WGS sequence"/>
</dbReference>
<protein>
    <submittedName>
        <fullName evidence="1">Stage II sporulation protein P-like protein</fullName>
    </submittedName>
</protein>
<sequence length="367" mass="40177">MLREDFYQRQKKNFRMWRVREWARGLLLGFVCSLITLGLIYAIHSGSSCQLVGFLAQQSFPFESILMEGAPGYSQPERARLDLTRNQEAAVGMFLLTGVNVADPRTFFLGYFSPPPQGPVWLAWAYNPNDPEFEGPILEPIASDAQKAAGNEAVIPSVPAPVPVPGAKGIMVGIYNTHNSECYAGDGGPERRTGENGDVVTVGETLKKDLEKDGIGSVHSLQIHDAVDFMKAYSKSVKTATQMIADYPNMKILLDIHRDGFPSGVPKRTVLVKGQQVTQVLVIIGKMNPHWQKNEALAKELMALGEKKYPGLFSAKISYADDARYNQHLSDGGLLLEFGSQNNTLAEANGAADAVAEILADYLKSKT</sequence>